<dbReference type="InterPro" id="IPR036249">
    <property type="entry name" value="Thioredoxin-like_sf"/>
</dbReference>
<evidence type="ECO:0008006" key="5">
    <source>
        <dbReference type="Google" id="ProtNLM"/>
    </source>
</evidence>
<comment type="caution">
    <text evidence="3">The sequence shown here is derived from an EMBL/GenBank/DDBJ whole genome shotgun (WGS) entry which is preliminary data.</text>
</comment>
<protein>
    <recommendedName>
        <fullName evidence="5">Thioredoxin domain-containing protein</fullName>
    </recommendedName>
</protein>
<gene>
    <name evidence="3" type="ORF">GCM10025883_18240</name>
</gene>
<proteinExistence type="predicted"/>
<feature type="transmembrane region" description="Helical" evidence="2">
    <location>
        <begin position="87"/>
        <end position="106"/>
    </location>
</feature>
<evidence type="ECO:0000313" key="3">
    <source>
        <dbReference type="EMBL" id="GMA39779.1"/>
    </source>
</evidence>
<reference evidence="4" key="1">
    <citation type="journal article" date="2019" name="Int. J. Syst. Evol. Microbiol.">
        <title>The Global Catalogue of Microorganisms (GCM) 10K type strain sequencing project: providing services to taxonomists for standard genome sequencing and annotation.</title>
        <authorList>
            <consortium name="The Broad Institute Genomics Platform"/>
            <consortium name="The Broad Institute Genome Sequencing Center for Infectious Disease"/>
            <person name="Wu L."/>
            <person name="Ma J."/>
        </authorList>
    </citation>
    <scope>NUCLEOTIDE SEQUENCE [LARGE SCALE GENOMIC DNA]</scope>
    <source>
        <strain evidence="4">NBRC 113072</strain>
    </source>
</reference>
<sequence length="227" mass="24000">MTREPTDLDPRLRDALEPTAEDHDDADRIVDAVLADADPVGGGRRRRGRLIPAAAVLVAVALAAGVASWPMPRHEGVVATPPTSSTLVMPTTLEVFPLVGLAYPLVSWTSNERPAMVAAYEPLCPACDGIDLLPSVLQFAETHPDYWVVVVLVNANQEDLKATRRLVGGIQPDRAPVATVLLQDATERGLVPQAVVLGAPMAVLATRDGTVTTHATGLDEAMALLAN</sequence>
<feature type="transmembrane region" description="Helical" evidence="2">
    <location>
        <begin position="50"/>
        <end position="67"/>
    </location>
</feature>
<feature type="compositionally biased region" description="Basic and acidic residues" evidence="1">
    <location>
        <begin position="1"/>
        <end position="16"/>
    </location>
</feature>
<accession>A0ABQ6ISS8</accession>
<name>A0ABQ6ISS8_9MICO</name>
<dbReference type="EMBL" id="BSUO01000001">
    <property type="protein sequence ID" value="GMA39779.1"/>
    <property type="molecule type" value="Genomic_DNA"/>
</dbReference>
<evidence type="ECO:0000256" key="2">
    <source>
        <dbReference type="SAM" id="Phobius"/>
    </source>
</evidence>
<keyword evidence="2" id="KW-0812">Transmembrane</keyword>
<dbReference type="SUPFAM" id="SSF52833">
    <property type="entry name" value="Thioredoxin-like"/>
    <property type="match status" value="1"/>
</dbReference>
<evidence type="ECO:0000313" key="4">
    <source>
        <dbReference type="Proteomes" id="UP001157126"/>
    </source>
</evidence>
<dbReference type="RefSeq" id="WP_284303600.1">
    <property type="nucleotide sequence ID" value="NZ_BSUO01000001.1"/>
</dbReference>
<keyword evidence="2" id="KW-1133">Transmembrane helix</keyword>
<keyword evidence="2" id="KW-0472">Membrane</keyword>
<feature type="region of interest" description="Disordered" evidence="1">
    <location>
        <begin position="1"/>
        <end position="24"/>
    </location>
</feature>
<evidence type="ECO:0000256" key="1">
    <source>
        <dbReference type="SAM" id="MobiDB-lite"/>
    </source>
</evidence>
<organism evidence="3 4">
    <name type="scientific">Mobilicoccus caccae</name>
    <dbReference type="NCBI Taxonomy" id="1859295"/>
    <lineage>
        <taxon>Bacteria</taxon>
        <taxon>Bacillati</taxon>
        <taxon>Actinomycetota</taxon>
        <taxon>Actinomycetes</taxon>
        <taxon>Micrococcales</taxon>
        <taxon>Dermatophilaceae</taxon>
        <taxon>Mobilicoccus</taxon>
    </lineage>
</organism>
<keyword evidence="4" id="KW-1185">Reference proteome</keyword>
<dbReference type="Proteomes" id="UP001157126">
    <property type="component" value="Unassembled WGS sequence"/>
</dbReference>